<gene>
    <name evidence="2" type="ORF">MAMMFC1_03435</name>
</gene>
<dbReference type="GO" id="GO:0004622">
    <property type="term" value="F:phosphatidylcholine lysophospholipase activity"/>
    <property type="evidence" value="ECO:0007669"/>
    <property type="project" value="TreeGrafter"/>
</dbReference>
<keyword evidence="3" id="KW-1185">Reference proteome</keyword>
<dbReference type="InterPro" id="IPR051532">
    <property type="entry name" value="Ester_Hydrolysis_Enzymes"/>
</dbReference>
<accession>A0A348ANU1</accession>
<organism evidence="2 3">
    <name type="scientific">Methylomusa anaerophila</name>
    <dbReference type="NCBI Taxonomy" id="1930071"/>
    <lineage>
        <taxon>Bacteria</taxon>
        <taxon>Bacillati</taxon>
        <taxon>Bacillota</taxon>
        <taxon>Negativicutes</taxon>
        <taxon>Selenomonadales</taxon>
        <taxon>Sporomusaceae</taxon>
        <taxon>Methylomusa</taxon>
    </lineage>
</organism>
<protein>
    <submittedName>
        <fullName evidence="2">Arylesterase</fullName>
        <ecNumber evidence="2">3.1.1.2</ecNumber>
    </submittedName>
</protein>
<feature type="domain" description="SGNH hydrolase-type esterase" evidence="1">
    <location>
        <begin position="13"/>
        <end position="173"/>
    </location>
</feature>
<dbReference type="InterPro" id="IPR036514">
    <property type="entry name" value="SGNH_hydro_sf"/>
</dbReference>
<dbReference type="PANTHER" id="PTHR30383:SF5">
    <property type="entry name" value="SGNH HYDROLASE-TYPE ESTERASE DOMAIN-CONTAINING PROTEIN"/>
    <property type="match status" value="1"/>
</dbReference>
<dbReference type="EMBL" id="AP018449">
    <property type="protein sequence ID" value="BBB92739.1"/>
    <property type="molecule type" value="Genomic_DNA"/>
</dbReference>
<proteinExistence type="predicted"/>
<dbReference type="Gene3D" id="3.40.50.1110">
    <property type="entry name" value="SGNH hydrolase"/>
    <property type="match status" value="1"/>
</dbReference>
<dbReference type="KEGG" id="mana:MAMMFC1_03435"/>
<dbReference type="GO" id="GO:0004064">
    <property type="term" value="F:arylesterase activity"/>
    <property type="evidence" value="ECO:0007669"/>
    <property type="project" value="UniProtKB-EC"/>
</dbReference>
<dbReference type="EC" id="3.1.1.2" evidence="2"/>
<dbReference type="Pfam" id="PF13472">
    <property type="entry name" value="Lipase_GDSL_2"/>
    <property type="match status" value="1"/>
</dbReference>
<evidence type="ECO:0000313" key="3">
    <source>
        <dbReference type="Proteomes" id="UP000276437"/>
    </source>
</evidence>
<sequence>MYYGDNTPFKVVAIGDSITYGFPYTPHFSWVNLAGEKLGIPMINKGVNGDTTSNMLKRFKLDVLKYYPSHVVITGGTNDAFALADAASVISNIHRMAEFANENNITPIVGLPIPCSYNRNDQIVALYREELRQYFFDYGISLLDFSAVFYDSINNSLRVNLFTDGIHPNQDGYCKMADMVVAFFRQNLSLPQAKVCPKSIDF</sequence>
<keyword evidence="2" id="KW-0378">Hydrolase</keyword>
<dbReference type="RefSeq" id="WP_126309670.1">
    <property type="nucleotide sequence ID" value="NZ_AP018449.1"/>
</dbReference>
<dbReference type="SUPFAM" id="SSF52266">
    <property type="entry name" value="SGNH hydrolase"/>
    <property type="match status" value="1"/>
</dbReference>
<name>A0A348ANU1_9FIRM</name>
<dbReference type="OrthoDB" id="9777593at2"/>
<evidence type="ECO:0000259" key="1">
    <source>
        <dbReference type="Pfam" id="PF13472"/>
    </source>
</evidence>
<dbReference type="InterPro" id="IPR013830">
    <property type="entry name" value="SGNH_hydro"/>
</dbReference>
<dbReference type="AlphaFoldDB" id="A0A348ANU1"/>
<reference evidence="2 3" key="1">
    <citation type="journal article" date="2018" name="Int. J. Syst. Evol. Microbiol.">
        <title>Methylomusa anaerophila gen. nov., sp. nov., an anaerobic methanol-utilizing bacterium isolated from a microbial fuel cell.</title>
        <authorList>
            <person name="Amano N."/>
            <person name="Yamamuro A."/>
            <person name="Miyahara M."/>
            <person name="Kouzuma A."/>
            <person name="Abe T."/>
            <person name="Watanabe K."/>
        </authorList>
    </citation>
    <scope>NUCLEOTIDE SEQUENCE [LARGE SCALE GENOMIC DNA]</scope>
    <source>
        <strain evidence="2 3">MMFC1</strain>
    </source>
</reference>
<evidence type="ECO:0000313" key="2">
    <source>
        <dbReference type="EMBL" id="BBB92739.1"/>
    </source>
</evidence>
<dbReference type="Proteomes" id="UP000276437">
    <property type="component" value="Chromosome"/>
</dbReference>
<dbReference type="PANTHER" id="PTHR30383">
    <property type="entry name" value="THIOESTERASE 1/PROTEASE 1/LYSOPHOSPHOLIPASE L1"/>
    <property type="match status" value="1"/>
</dbReference>